<proteinExistence type="predicted"/>
<keyword evidence="1" id="KW-0472">Membrane</keyword>
<sequence>MSWRSSTGYLPANQYLSSWLMGPLIAGHVVLLFQWGFFVHHHANRANLLHWVISAILFLHVVEMGQW</sequence>
<name>A0AAW1PME7_9CHLO</name>
<comment type="caution">
    <text evidence="2">The sequence shown here is derived from an EMBL/GenBank/DDBJ whole genome shotgun (WGS) entry which is preliminary data.</text>
</comment>
<evidence type="ECO:0000313" key="3">
    <source>
        <dbReference type="Proteomes" id="UP001465755"/>
    </source>
</evidence>
<accession>A0AAW1PME7</accession>
<evidence type="ECO:0000256" key="1">
    <source>
        <dbReference type="SAM" id="Phobius"/>
    </source>
</evidence>
<dbReference type="AlphaFoldDB" id="A0AAW1PME7"/>
<gene>
    <name evidence="2" type="ORF">WJX73_007814</name>
</gene>
<dbReference type="Proteomes" id="UP001465755">
    <property type="component" value="Unassembled WGS sequence"/>
</dbReference>
<protein>
    <submittedName>
        <fullName evidence="2">Uncharacterized protein</fullName>
    </submittedName>
</protein>
<dbReference type="EMBL" id="JALJOQ010000017">
    <property type="protein sequence ID" value="KAK9809707.1"/>
    <property type="molecule type" value="Genomic_DNA"/>
</dbReference>
<keyword evidence="3" id="KW-1185">Reference proteome</keyword>
<keyword evidence="1" id="KW-0812">Transmembrane</keyword>
<organism evidence="2 3">
    <name type="scientific">Symbiochloris irregularis</name>
    <dbReference type="NCBI Taxonomy" id="706552"/>
    <lineage>
        <taxon>Eukaryota</taxon>
        <taxon>Viridiplantae</taxon>
        <taxon>Chlorophyta</taxon>
        <taxon>core chlorophytes</taxon>
        <taxon>Trebouxiophyceae</taxon>
        <taxon>Trebouxiales</taxon>
        <taxon>Trebouxiaceae</taxon>
        <taxon>Symbiochloris</taxon>
    </lineage>
</organism>
<feature type="transmembrane region" description="Helical" evidence="1">
    <location>
        <begin position="20"/>
        <end position="39"/>
    </location>
</feature>
<reference evidence="2 3" key="1">
    <citation type="journal article" date="2024" name="Nat. Commun.">
        <title>Phylogenomics reveals the evolutionary origins of lichenization in chlorophyte algae.</title>
        <authorList>
            <person name="Puginier C."/>
            <person name="Libourel C."/>
            <person name="Otte J."/>
            <person name="Skaloud P."/>
            <person name="Haon M."/>
            <person name="Grisel S."/>
            <person name="Petersen M."/>
            <person name="Berrin J.G."/>
            <person name="Delaux P.M."/>
            <person name="Dal Grande F."/>
            <person name="Keller J."/>
        </authorList>
    </citation>
    <scope>NUCLEOTIDE SEQUENCE [LARGE SCALE GENOMIC DNA]</scope>
    <source>
        <strain evidence="2 3">SAG 2036</strain>
    </source>
</reference>
<evidence type="ECO:0000313" key="2">
    <source>
        <dbReference type="EMBL" id="KAK9809707.1"/>
    </source>
</evidence>
<keyword evidence="1" id="KW-1133">Transmembrane helix</keyword>